<evidence type="ECO:0000313" key="1">
    <source>
        <dbReference type="EMBL" id="VAW47755.1"/>
    </source>
</evidence>
<feature type="non-terminal residue" evidence="1">
    <location>
        <position position="310"/>
    </location>
</feature>
<dbReference type="PANTHER" id="PTHR36220:SF1">
    <property type="entry name" value="GAMMA TUBULIN COMPLEX COMPONENT C-TERMINAL DOMAIN-CONTAINING PROTEIN"/>
    <property type="match status" value="1"/>
</dbReference>
<gene>
    <name evidence="1" type="ORF">MNBD_GAMMA02-1619</name>
</gene>
<dbReference type="AlphaFoldDB" id="A0A3B0VVU8"/>
<reference evidence="1" key="1">
    <citation type="submission" date="2018-06" db="EMBL/GenBank/DDBJ databases">
        <authorList>
            <person name="Zhirakovskaya E."/>
        </authorList>
    </citation>
    <scope>NUCLEOTIDE SEQUENCE</scope>
</reference>
<dbReference type="PANTHER" id="PTHR36220">
    <property type="entry name" value="UNNAMED PRODUCT"/>
    <property type="match status" value="1"/>
</dbReference>
<proteinExistence type="predicted"/>
<accession>A0A3B0VVU8</accession>
<sequence length="310" mass="33541">MRLFNCILFILFSTSVYASEQWANAASPDPLNYSGFGDAIAVLDNWMVIGDPENDDMATDGGAVHVYDNSQGQWQLFDTLYAENADNFDAFGSAVAIERLHNTGEIWIMASALGDDDAPGNDIGAVYGFQMVDGLSFTYDGVKLFGDSLSRNFGTSLALNYDYVEDIGTFLWVLVVGDEFAHQYIDPDFPNNGTRSTGGVTIFKRSGGLPWERELVQGLPPLGDSFARLGTSVATDGIFIVAGAPFLDNNALGNDGVDQGGVYVYARSGITQTWNCCSIVRANTTRGARFGFSVDVAKQFNENVYIYAGA</sequence>
<name>A0A3B0VVU8_9ZZZZ</name>
<dbReference type="InterPro" id="IPR028994">
    <property type="entry name" value="Integrin_alpha_N"/>
</dbReference>
<dbReference type="EMBL" id="UOFA01000365">
    <property type="protein sequence ID" value="VAW47755.1"/>
    <property type="molecule type" value="Genomic_DNA"/>
</dbReference>
<organism evidence="1">
    <name type="scientific">hydrothermal vent metagenome</name>
    <dbReference type="NCBI Taxonomy" id="652676"/>
    <lineage>
        <taxon>unclassified sequences</taxon>
        <taxon>metagenomes</taxon>
        <taxon>ecological metagenomes</taxon>
    </lineage>
</organism>
<dbReference type="Gene3D" id="2.130.10.130">
    <property type="entry name" value="Integrin alpha, N-terminal"/>
    <property type="match status" value="2"/>
</dbReference>
<protein>
    <submittedName>
        <fullName evidence="1">Uncharacterized protein</fullName>
    </submittedName>
</protein>